<evidence type="ECO:0000313" key="7">
    <source>
        <dbReference type="Proteomes" id="UP001353858"/>
    </source>
</evidence>
<dbReference type="SMART" id="SM00404">
    <property type="entry name" value="PTPc_motif"/>
    <property type="match status" value="1"/>
</dbReference>
<dbReference type="Pfam" id="PF00782">
    <property type="entry name" value="DSPc"/>
    <property type="match status" value="1"/>
</dbReference>
<accession>A0AAN7SF70</accession>
<reference evidence="7" key="1">
    <citation type="submission" date="2023-01" db="EMBL/GenBank/DDBJ databases">
        <title>Key to firefly adult light organ development and bioluminescence: homeobox transcription factors regulate luciferase expression and transportation to peroxisome.</title>
        <authorList>
            <person name="Fu X."/>
        </authorList>
    </citation>
    <scope>NUCLEOTIDE SEQUENCE [LARGE SCALE GENOMIC DNA]</scope>
</reference>
<feature type="domain" description="Tyrosine specific protein phosphatases" evidence="5">
    <location>
        <begin position="108"/>
        <end position="166"/>
    </location>
</feature>
<evidence type="ECO:0000313" key="6">
    <source>
        <dbReference type="EMBL" id="KAK4879137.1"/>
    </source>
</evidence>
<dbReference type="GO" id="GO:0005737">
    <property type="term" value="C:cytoplasm"/>
    <property type="evidence" value="ECO:0007669"/>
    <property type="project" value="TreeGrafter"/>
</dbReference>
<dbReference type="SUPFAM" id="SSF52799">
    <property type="entry name" value="(Phosphotyrosine protein) phosphatases II"/>
    <property type="match status" value="1"/>
</dbReference>
<feature type="domain" description="Tyrosine-protein phosphatase" evidence="4">
    <location>
        <begin position="45"/>
        <end position="187"/>
    </location>
</feature>
<evidence type="ECO:0000256" key="1">
    <source>
        <dbReference type="ARBA" id="ARBA00008601"/>
    </source>
</evidence>
<dbReference type="EMBL" id="JARPUR010000003">
    <property type="protein sequence ID" value="KAK4879137.1"/>
    <property type="molecule type" value="Genomic_DNA"/>
</dbReference>
<dbReference type="PANTHER" id="PTHR45961:SF6">
    <property type="entry name" value="IP21249P"/>
    <property type="match status" value="1"/>
</dbReference>
<evidence type="ECO:0000256" key="2">
    <source>
        <dbReference type="ARBA" id="ARBA00022801"/>
    </source>
</evidence>
<dbReference type="InterPro" id="IPR003595">
    <property type="entry name" value="Tyr_Pase_cat"/>
</dbReference>
<evidence type="ECO:0000256" key="3">
    <source>
        <dbReference type="ARBA" id="ARBA00022912"/>
    </source>
</evidence>
<dbReference type="InterPro" id="IPR052103">
    <property type="entry name" value="Dual_spec_Phospatases"/>
</dbReference>
<keyword evidence="3" id="KW-0904">Protein phosphatase</keyword>
<dbReference type="PROSITE" id="PS50054">
    <property type="entry name" value="TYR_PHOSPHATASE_DUAL"/>
    <property type="match status" value="1"/>
</dbReference>
<dbReference type="PANTHER" id="PTHR45961">
    <property type="entry name" value="IP21249P"/>
    <property type="match status" value="1"/>
</dbReference>
<evidence type="ECO:0000259" key="4">
    <source>
        <dbReference type="PROSITE" id="PS50054"/>
    </source>
</evidence>
<dbReference type="InterPro" id="IPR000387">
    <property type="entry name" value="Tyr_Pase_dom"/>
</dbReference>
<dbReference type="InterPro" id="IPR020422">
    <property type="entry name" value="TYR_PHOSPHATASE_DUAL_dom"/>
</dbReference>
<dbReference type="CDD" id="cd14514">
    <property type="entry name" value="DUSP14-like"/>
    <property type="match status" value="1"/>
</dbReference>
<dbReference type="InterPro" id="IPR016130">
    <property type="entry name" value="Tyr_Pase_AS"/>
</dbReference>
<dbReference type="SMART" id="SM00195">
    <property type="entry name" value="DSPc"/>
    <property type="match status" value="1"/>
</dbReference>
<sequence length="233" mass="26703">MDFINFDYTFNDRKDTNVQDILNKNVEKVSSLSSESSTNIHINLNITEVTKNLYLCSAMSVHSSTLQLLGVTCVINATLELPDTPLPNDRVQYYRISVYDAPNEDIKQHFSTCSDLIQKVACASGKTLLHCTAGVSRSATLCIAYLMKYHNFTLLDAYNYLKLRRPIIKPNCGFFKQLIDYEVELYDINTVKLVYNELLNLELPDVYDSDYKSLSYFRRKCKNSADQNIKQLS</sequence>
<dbReference type="AlphaFoldDB" id="A0AAN7SF70"/>
<protein>
    <recommendedName>
        <fullName evidence="8">Protein-tyrosine-phosphatase</fullName>
    </recommendedName>
</protein>
<dbReference type="InterPro" id="IPR000340">
    <property type="entry name" value="Dual-sp_phosphatase_cat-dom"/>
</dbReference>
<keyword evidence="2" id="KW-0378">Hydrolase</keyword>
<dbReference type="PROSITE" id="PS00383">
    <property type="entry name" value="TYR_PHOSPHATASE_1"/>
    <property type="match status" value="1"/>
</dbReference>
<proteinExistence type="inferred from homology"/>
<name>A0AAN7SF70_9COLE</name>
<evidence type="ECO:0000259" key="5">
    <source>
        <dbReference type="PROSITE" id="PS50056"/>
    </source>
</evidence>
<dbReference type="Gene3D" id="3.90.190.10">
    <property type="entry name" value="Protein tyrosine phosphatase superfamily"/>
    <property type="match status" value="1"/>
</dbReference>
<comment type="caution">
    <text evidence="6">The sequence shown here is derived from an EMBL/GenBank/DDBJ whole genome shotgun (WGS) entry which is preliminary data.</text>
</comment>
<evidence type="ECO:0008006" key="8">
    <source>
        <dbReference type="Google" id="ProtNLM"/>
    </source>
</evidence>
<keyword evidence="7" id="KW-1185">Reference proteome</keyword>
<dbReference type="InterPro" id="IPR029021">
    <property type="entry name" value="Prot-tyrosine_phosphatase-like"/>
</dbReference>
<organism evidence="6 7">
    <name type="scientific">Aquatica leii</name>
    <dbReference type="NCBI Taxonomy" id="1421715"/>
    <lineage>
        <taxon>Eukaryota</taxon>
        <taxon>Metazoa</taxon>
        <taxon>Ecdysozoa</taxon>
        <taxon>Arthropoda</taxon>
        <taxon>Hexapoda</taxon>
        <taxon>Insecta</taxon>
        <taxon>Pterygota</taxon>
        <taxon>Neoptera</taxon>
        <taxon>Endopterygota</taxon>
        <taxon>Coleoptera</taxon>
        <taxon>Polyphaga</taxon>
        <taxon>Elateriformia</taxon>
        <taxon>Elateroidea</taxon>
        <taxon>Lampyridae</taxon>
        <taxon>Luciolinae</taxon>
        <taxon>Aquatica</taxon>
    </lineage>
</organism>
<gene>
    <name evidence="6" type="ORF">RN001_007283</name>
</gene>
<comment type="similarity">
    <text evidence="1">Belongs to the protein-tyrosine phosphatase family. Non-receptor class dual specificity subfamily.</text>
</comment>
<dbReference type="PROSITE" id="PS50056">
    <property type="entry name" value="TYR_PHOSPHATASE_2"/>
    <property type="match status" value="1"/>
</dbReference>
<dbReference type="Proteomes" id="UP001353858">
    <property type="component" value="Unassembled WGS sequence"/>
</dbReference>
<dbReference type="GO" id="GO:0004721">
    <property type="term" value="F:phosphoprotein phosphatase activity"/>
    <property type="evidence" value="ECO:0007669"/>
    <property type="project" value="UniProtKB-KW"/>
</dbReference>